<sequence>VTIPAPDLRPEAFLRHAHGYARGFWAKGDRWVAHRGITAEIRGNGGSNVDRFEEVATAARELALDPLLPEGTARAPRVRYYGGFSFRPDHVASGVWADFPSWLFHVPEFELEGEDGDAWLRVRTLVSRDSGEDVLLRLRHRAEALRAELTAHGDRPASPRSRISGKGTSTDRGAWELAVVESLEAIRSNSISKAVLARTLDVELARSVDPVDIVSHLWDVSRGSYAFLFEPVPGSTVVGAAPETVATLRDGVFHATAVAGSIRRGETIQEQASLAAQLLASDKDRVEQRIALDDMVARLETVAHQIRTDPQPHVLTLSRIQHLETEIRASVPAEVGILDLLRLLHPTPAVCGLPRDSAMAFLSEEEPFERGWYAGPVG</sequence>
<keyword evidence="4" id="KW-0413">Isomerase</keyword>
<protein>
    <recommendedName>
        <fullName evidence="3">isochorismate synthase</fullName>
        <ecNumber evidence="3">5.4.4.2</ecNumber>
    </recommendedName>
    <alternativeName>
        <fullName evidence="5">Isochorismate mutase</fullName>
    </alternativeName>
</protein>
<feature type="non-terminal residue" evidence="8">
    <location>
        <position position="378"/>
    </location>
</feature>
<dbReference type="EC" id="5.4.4.2" evidence="3"/>
<comment type="similarity">
    <text evidence="2">Belongs to the isochorismate synthase family.</text>
</comment>
<dbReference type="InterPro" id="IPR005801">
    <property type="entry name" value="ADC_synthase"/>
</dbReference>
<dbReference type="NCBIfam" id="TIGR00543">
    <property type="entry name" value="isochor_syn"/>
    <property type="match status" value="1"/>
</dbReference>
<evidence type="ECO:0000256" key="4">
    <source>
        <dbReference type="ARBA" id="ARBA00023235"/>
    </source>
</evidence>
<gene>
    <name evidence="8" type="ORF">METZ01_LOCUS240164</name>
</gene>
<comment type="catalytic activity">
    <reaction evidence="1">
        <text>chorismate = isochorismate</text>
        <dbReference type="Rhea" id="RHEA:18985"/>
        <dbReference type="ChEBI" id="CHEBI:29748"/>
        <dbReference type="ChEBI" id="CHEBI:29780"/>
        <dbReference type="EC" id="5.4.4.2"/>
    </reaction>
</comment>
<dbReference type="PANTHER" id="PTHR42839:SF2">
    <property type="entry name" value="ISOCHORISMATE SYNTHASE ENTC"/>
    <property type="match status" value="1"/>
</dbReference>
<dbReference type="AlphaFoldDB" id="A0A382HJ34"/>
<dbReference type="PANTHER" id="PTHR42839">
    <property type="entry name" value="ISOCHORISMATE SYNTHASE ENTC"/>
    <property type="match status" value="1"/>
</dbReference>
<dbReference type="SUPFAM" id="SSF56322">
    <property type="entry name" value="ADC synthase"/>
    <property type="match status" value="1"/>
</dbReference>
<organism evidence="8">
    <name type="scientific">marine metagenome</name>
    <dbReference type="NCBI Taxonomy" id="408172"/>
    <lineage>
        <taxon>unclassified sequences</taxon>
        <taxon>metagenomes</taxon>
        <taxon>ecological metagenomes</taxon>
    </lineage>
</organism>
<feature type="domain" description="Chorismate-utilising enzyme C-terminal" evidence="7">
    <location>
        <begin position="174"/>
        <end position="378"/>
    </location>
</feature>
<evidence type="ECO:0000256" key="1">
    <source>
        <dbReference type="ARBA" id="ARBA00000799"/>
    </source>
</evidence>
<dbReference type="GO" id="GO:0008909">
    <property type="term" value="F:isochorismate synthase activity"/>
    <property type="evidence" value="ECO:0007669"/>
    <property type="project" value="UniProtKB-EC"/>
</dbReference>
<dbReference type="EMBL" id="UINC01061583">
    <property type="protein sequence ID" value="SVB87310.1"/>
    <property type="molecule type" value="Genomic_DNA"/>
</dbReference>
<feature type="region of interest" description="Disordered" evidence="6">
    <location>
        <begin position="149"/>
        <end position="169"/>
    </location>
</feature>
<dbReference type="InterPro" id="IPR015890">
    <property type="entry name" value="Chorismate_C"/>
</dbReference>
<evidence type="ECO:0000256" key="6">
    <source>
        <dbReference type="SAM" id="MobiDB-lite"/>
    </source>
</evidence>
<proteinExistence type="inferred from homology"/>
<evidence type="ECO:0000256" key="5">
    <source>
        <dbReference type="ARBA" id="ARBA00041564"/>
    </source>
</evidence>
<dbReference type="Gene3D" id="3.60.120.10">
    <property type="entry name" value="Anthranilate synthase"/>
    <property type="match status" value="1"/>
</dbReference>
<dbReference type="Pfam" id="PF00425">
    <property type="entry name" value="Chorismate_bind"/>
    <property type="match status" value="1"/>
</dbReference>
<feature type="non-terminal residue" evidence="8">
    <location>
        <position position="1"/>
    </location>
</feature>
<evidence type="ECO:0000256" key="2">
    <source>
        <dbReference type="ARBA" id="ARBA00005297"/>
    </source>
</evidence>
<evidence type="ECO:0000256" key="3">
    <source>
        <dbReference type="ARBA" id="ARBA00012824"/>
    </source>
</evidence>
<evidence type="ECO:0000259" key="7">
    <source>
        <dbReference type="Pfam" id="PF00425"/>
    </source>
</evidence>
<name>A0A382HJ34_9ZZZZ</name>
<accession>A0A382HJ34</accession>
<dbReference type="InterPro" id="IPR004561">
    <property type="entry name" value="IsoChor_synthase"/>
</dbReference>
<evidence type="ECO:0000313" key="8">
    <source>
        <dbReference type="EMBL" id="SVB87310.1"/>
    </source>
</evidence>
<reference evidence="8" key="1">
    <citation type="submission" date="2018-05" db="EMBL/GenBank/DDBJ databases">
        <authorList>
            <person name="Lanie J.A."/>
            <person name="Ng W.-L."/>
            <person name="Kazmierczak K.M."/>
            <person name="Andrzejewski T.M."/>
            <person name="Davidsen T.M."/>
            <person name="Wayne K.J."/>
            <person name="Tettelin H."/>
            <person name="Glass J.I."/>
            <person name="Rusch D."/>
            <person name="Podicherti R."/>
            <person name="Tsui H.-C.T."/>
            <person name="Winkler M.E."/>
        </authorList>
    </citation>
    <scope>NUCLEOTIDE SEQUENCE</scope>
</reference>